<evidence type="ECO:0000256" key="9">
    <source>
        <dbReference type="ARBA" id="ARBA00023239"/>
    </source>
</evidence>
<dbReference type="PANTHER" id="PTHR43622:SF1">
    <property type="entry name" value="3-DEHYDROQUINATE SYNTHASE"/>
    <property type="match status" value="1"/>
</dbReference>
<evidence type="ECO:0000259" key="12">
    <source>
        <dbReference type="Pfam" id="PF01761"/>
    </source>
</evidence>
<dbReference type="AlphaFoldDB" id="A0A0B7HC44"/>
<dbReference type="InterPro" id="IPR050071">
    <property type="entry name" value="Dehydroquinate_synthase"/>
</dbReference>
<keyword evidence="6" id="KW-0547">Nucleotide-binding</keyword>
<evidence type="ECO:0000256" key="8">
    <source>
        <dbReference type="ARBA" id="ARBA00023027"/>
    </source>
</evidence>
<keyword evidence="5" id="KW-0479">Metal-binding</keyword>
<comment type="cofactor">
    <cofactor evidence="3">
        <name>Zn(2+)</name>
        <dbReference type="ChEBI" id="CHEBI:29105"/>
    </cofactor>
</comment>
<dbReference type="InterPro" id="IPR030963">
    <property type="entry name" value="DHQ_synth_fam"/>
</dbReference>
<dbReference type="GO" id="GO:0000166">
    <property type="term" value="F:nucleotide binding"/>
    <property type="evidence" value="ECO:0007669"/>
    <property type="project" value="UniProtKB-KW"/>
</dbReference>
<evidence type="ECO:0000313" key="15">
    <source>
        <dbReference type="Proteomes" id="UP000044026"/>
    </source>
</evidence>
<dbReference type="InterPro" id="IPR056179">
    <property type="entry name" value="DHQS_C"/>
</dbReference>
<dbReference type="GO" id="GO:0009423">
    <property type="term" value="P:chorismate biosynthetic process"/>
    <property type="evidence" value="ECO:0007669"/>
    <property type="project" value="UniProtKB-UniRule"/>
</dbReference>
<comment type="cofactor">
    <cofactor evidence="2">
        <name>Co(2+)</name>
        <dbReference type="ChEBI" id="CHEBI:48828"/>
    </cofactor>
</comment>
<evidence type="ECO:0000256" key="6">
    <source>
        <dbReference type="ARBA" id="ARBA00022741"/>
    </source>
</evidence>
<dbReference type="GO" id="GO:0009073">
    <property type="term" value="P:aromatic amino acid family biosynthetic process"/>
    <property type="evidence" value="ECO:0007669"/>
    <property type="project" value="InterPro"/>
</dbReference>
<organism evidence="14 15">
    <name type="scientific">Capnocytophaga canimorsus</name>
    <dbReference type="NCBI Taxonomy" id="28188"/>
    <lineage>
        <taxon>Bacteria</taxon>
        <taxon>Pseudomonadati</taxon>
        <taxon>Bacteroidota</taxon>
        <taxon>Flavobacteriia</taxon>
        <taxon>Flavobacteriales</taxon>
        <taxon>Flavobacteriaceae</taxon>
        <taxon>Capnocytophaga</taxon>
    </lineage>
</organism>
<dbReference type="Gene3D" id="1.20.1090.10">
    <property type="entry name" value="Dehydroquinate synthase-like - alpha domain"/>
    <property type="match status" value="1"/>
</dbReference>
<dbReference type="EC" id="4.2.3.4" evidence="11"/>
<feature type="domain" description="3-dehydroquinate synthase C-terminal" evidence="13">
    <location>
        <begin position="220"/>
        <end position="363"/>
    </location>
</feature>
<dbReference type="PIRSF" id="PIRSF001455">
    <property type="entry name" value="DHQ_synth"/>
    <property type="match status" value="1"/>
</dbReference>
<evidence type="ECO:0000256" key="7">
    <source>
        <dbReference type="ARBA" id="ARBA00022833"/>
    </source>
</evidence>
<dbReference type="FunFam" id="3.40.50.1970:FF:000007">
    <property type="entry name" value="Pentafunctional AROM polypeptide"/>
    <property type="match status" value="1"/>
</dbReference>
<dbReference type="Proteomes" id="UP000044026">
    <property type="component" value="Unassembled WGS sequence"/>
</dbReference>
<evidence type="ECO:0000259" key="13">
    <source>
        <dbReference type="Pfam" id="PF24621"/>
    </source>
</evidence>
<dbReference type="GO" id="GO:0046872">
    <property type="term" value="F:metal ion binding"/>
    <property type="evidence" value="ECO:0007669"/>
    <property type="project" value="UniProtKB-KW"/>
</dbReference>
<dbReference type="PANTHER" id="PTHR43622">
    <property type="entry name" value="3-DEHYDROQUINATE SYNTHASE"/>
    <property type="match status" value="1"/>
</dbReference>
<evidence type="ECO:0000313" key="14">
    <source>
        <dbReference type="EMBL" id="CEN36880.1"/>
    </source>
</evidence>
<dbReference type="GO" id="GO:0005737">
    <property type="term" value="C:cytoplasm"/>
    <property type="evidence" value="ECO:0007669"/>
    <property type="project" value="InterPro"/>
</dbReference>
<dbReference type="InterPro" id="IPR016037">
    <property type="entry name" value="DHQ_synth_AroB"/>
</dbReference>
<feature type="domain" description="3-dehydroquinate synthase N-terminal" evidence="12">
    <location>
        <begin position="106"/>
        <end position="218"/>
    </location>
</feature>
<gene>
    <name evidence="14" type="primary">aroB</name>
    <name evidence="14" type="ORF">CCAN12_680012</name>
</gene>
<dbReference type="Gene3D" id="3.40.50.1970">
    <property type="match status" value="1"/>
</dbReference>
<dbReference type="SUPFAM" id="SSF56796">
    <property type="entry name" value="Dehydroquinate synthase-like"/>
    <property type="match status" value="1"/>
</dbReference>
<evidence type="ECO:0000256" key="5">
    <source>
        <dbReference type="ARBA" id="ARBA00022723"/>
    </source>
</evidence>
<evidence type="ECO:0000256" key="4">
    <source>
        <dbReference type="ARBA" id="ARBA00003485"/>
    </source>
</evidence>
<dbReference type="CDD" id="cd08195">
    <property type="entry name" value="DHQS"/>
    <property type="match status" value="1"/>
</dbReference>
<sequence length="399" mass="44971">MIIISNVFFKADKYTLVLVRFQFFMIIFTQSNKLLHINIIIDMVLQSIPADSYQIHFNEKGFDFLNELLKEKKYSKVFILTDSNTNAYCLPVLLADIVGDYPFEIIEIEAGEEYKNLETCQQVWMTLSDLGGDRKSVLLNLGGGVVTDLGGFVAATYMRGIDFVNIPTSLLAMVDASVGGKTGVDLGNLKNQIGVISNPLGVIIDSRFLATLPAQELRSGMAEMFKHGLIHSVSYWEKMRNLKDLDISDLDSLIYDSVIIKNNIVKQDPTEKGLRKTLNFGHTLGHAIESYFLSAPHRERLLHGEAIAIGMVLAAYLSYRVCGLSRATLEEVKLVLEEYFPKINIHNQEITEILNLLRFDKKNSHGKVNFVLLQTVATPKIDCNVEENVVLDAFEYYNR</sequence>
<keyword evidence="8" id="KW-0520">NAD</keyword>
<evidence type="ECO:0000256" key="11">
    <source>
        <dbReference type="NCBIfam" id="TIGR01357"/>
    </source>
</evidence>
<protein>
    <recommendedName>
        <fullName evidence="11">3-dehydroquinate synthase</fullName>
        <ecNumber evidence="11">4.2.3.4</ecNumber>
    </recommendedName>
</protein>
<dbReference type="GO" id="GO:0003856">
    <property type="term" value="F:3-dehydroquinate synthase activity"/>
    <property type="evidence" value="ECO:0007669"/>
    <property type="project" value="UniProtKB-UniRule"/>
</dbReference>
<dbReference type="NCBIfam" id="TIGR01357">
    <property type="entry name" value="aroB"/>
    <property type="match status" value="1"/>
</dbReference>
<comment type="function">
    <text evidence="4">Catalyzes the conversion of 3-deoxy-D-arabino-heptulosonate 7-phosphate (DAHP) to dehydroquinate (DHQ).</text>
</comment>
<dbReference type="Pfam" id="PF24621">
    <property type="entry name" value="DHQS_C"/>
    <property type="match status" value="1"/>
</dbReference>
<name>A0A0B7HC44_9FLAO</name>
<evidence type="ECO:0000256" key="3">
    <source>
        <dbReference type="ARBA" id="ARBA00001947"/>
    </source>
</evidence>
<evidence type="ECO:0000256" key="1">
    <source>
        <dbReference type="ARBA" id="ARBA00001911"/>
    </source>
</evidence>
<evidence type="ECO:0000256" key="2">
    <source>
        <dbReference type="ARBA" id="ARBA00001941"/>
    </source>
</evidence>
<evidence type="ECO:0000256" key="10">
    <source>
        <dbReference type="ARBA" id="ARBA00023285"/>
    </source>
</evidence>
<dbReference type="InterPro" id="IPR030960">
    <property type="entry name" value="DHQS/DOIS_N"/>
</dbReference>
<keyword evidence="10" id="KW-0170">Cobalt</keyword>
<proteinExistence type="predicted"/>
<dbReference type="EMBL" id="CDOE01000065">
    <property type="protein sequence ID" value="CEN36880.1"/>
    <property type="molecule type" value="Genomic_DNA"/>
</dbReference>
<accession>A0A0B7HC44</accession>
<keyword evidence="9 14" id="KW-0456">Lyase</keyword>
<keyword evidence="7" id="KW-0862">Zinc</keyword>
<dbReference type="Pfam" id="PF01761">
    <property type="entry name" value="DHQ_synthase"/>
    <property type="match status" value="1"/>
</dbReference>
<reference evidence="14 15" key="1">
    <citation type="submission" date="2015-01" db="EMBL/GenBank/DDBJ databases">
        <authorList>
            <person name="Xiang T."/>
            <person name="Song Y."/>
            <person name="Huang L."/>
            <person name="Wang B."/>
            <person name="Wu P."/>
        </authorList>
    </citation>
    <scope>NUCLEOTIDE SEQUENCE [LARGE SCALE GENOMIC DNA]</scope>
    <source>
        <strain evidence="14 15">Cc12</strain>
    </source>
</reference>
<comment type="cofactor">
    <cofactor evidence="1">
        <name>NAD(+)</name>
        <dbReference type="ChEBI" id="CHEBI:57540"/>
    </cofactor>
</comment>